<proteinExistence type="predicted"/>
<dbReference type="EMBL" id="AZBU02000002">
    <property type="protein sequence ID" value="TKR92504.1"/>
    <property type="molecule type" value="Genomic_DNA"/>
</dbReference>
<dbReference type="AlphaFoldDB" id="A0A4U5P9E6"/>
<reference evidence="1 2" key="1">
    <citation type="journal article" date="2015" name="Genome Biol.">
        <title>Comparative genomics of Steinernema reveals deeply conserved gene regulatory networks.</title>
        <authorList>
            <person name="Dillman A.R."/>
            <person name="Macchietto M."/>
            <person name="Porter C.F."/>
            <person name="Rogers A."/>
            <person name="Williams B."/>
            <person name="Antoshechkin I."/>
            <person name="Lee M.M."/>
            <person name="Goodwin Z."/>
            <person name="Lu X."/>
            <person name="Lewis E.E."/>
            <person name="Goodrich-Blair H."/>
            <person name="Stock S.P."/>
            <person name="Adams B.J."/>
            <person name="Sternberg P.W."/>
            <person name="Mortazavi A."/>
        </authorList>
    </citation>
    <scope>NUCLEOTIDE SEQUENCE [LARGE SCALE GENOMIC DNA]</scope>
    <source>
        <strain evidence="1 2">ALL</strain>
    </source>
</reference>
<protein>
    <submittedName>
        <fullName evidence="1">Uncharacterized protein</fullName>
    </submittedName>
</protein>
<keyword evidence="2" id="KW-1185">Reference proteome</keyword>
<reference evidence="1 2" key="2">
    <citation type="journal article" date="2019" name="G3 (Bethesda)">
        <title>Hybrid Assembly of the Genome of the Entomopathogenic Nematode Steinernema carpocapsae Identifies the X-Chromosome.</title>
        <authorList>
            <person name="Serra L."/>
            <person name="Macchietto M."/>
            <person name="Macias-Munoz A."/>
            <person name="McGill C.J."/>
            <person name="Rodriguez I.M."/>
            <person name="Rodriguez B."/>
            <person name="Murad R."/>
            <person name="Mortazavi A."/>
        </authorList>
    </citation>
    <scope>NUCLEOTIDE SEQUENCE [LARGE SCALE GENOMIC DNA]</scope>
    <source>
        <strain evidence="1 2">ALL</strain>
    </source>
</reference>
<comment type="caution">
    <text evidence="1">The sequence shown here is derived from an EMBL/GenBank/DDBJ whole genome shotgun (WGS) entry which is preliminary data.</text>
</comment>
<evidence type="ECO:0000313" key="2">
    <source>
        <dbReference type="Proteomes" id="UP000298663"/>
    </source>
</evidence>
<dbReference type="Proteomes" id="UP000298663">
    <property type="component" value="Unassembled WGS sequence"/>
</dbReference>
<evidence type="ECO:0000313" key="1">
    <source>
        <dbReference type="EMBL" id="TKR92504.1"/>
    </source>
</evidence>
<gene>
    <name evidence="1" type="ORF">L596_007145</name>
</gene>
<organism evidence="1 2">
    <name type="scientific">Steinernema carpocapsae</name>
    <name type="common">Entomopathogenic nematode</name>
    <dbReference type="NCBI Taxonomy" id="34508"/>
    <lineage>
        <taxon>Eukaryota</taxon>
        <taxon>Metazoa</taxon>
        <taxon>Ecdysozoa</taxon>
        <taxon>Nematoda</taxon>
        <taxon>Chromadorea</taxon>
        <taxon>Rhabditida</taxon>
        <taxon>Tylenchina</taxon>
        <taxon>Panagrolaimomorpha</taxon>
        <taxon>Strongyloidoidea</taxon>
        <taxon>Steinernematidae</taxon>
        <taxon>Steinernema</taxon>
    </lineage>
</organism>
<name>A0A4U5P9E6_STECR</name>
<sequence>MQPTIPEVAAESNMEIVDPSSLKRGEVVIYEIVLLLNGVTKKTFQVSRNIVMPEENFVVESIRLKAFKRDDLVTYLAECKYEETGGAIIVGLSRIV</sequence>
<accession>A0A4U5P9E6</accession>